<dbReference type="PROSITE" id="PS51257">
    <property type="entry name" value="PROKAR_LIPOPROTEIN"/>
    <property type="match status" value="1"/>
</dbReference>
<gene>
    <name evidence="2" type="ORF">JIN81_02830</name>
</gene>
<evidence type="ECO:0008006" key="4">
    <source>
        <dbReference type="Google" id="ProtNLM"/>
    </source>
</evidence>
<feature type="region of interest" description="Disordered" evidence="1">
    <location>
        <begin position="117"/>
        <end position="146"/>
    </location>
</feature>
<evidence type="ECO:0000313" key="3">
    <source>
        <dbReference type="Proteomes" id="UP000658278"/>
    </source>
</evidence>
<protein>
    <recommendedName>
        <fullName evidence="4">Lipoprotein</fullName>
    </recommendedName>
</protein>
<reference evidence="2" key="1">
    <citation type="submission" date="2021-01" db="EMBL/GenBank/DDBJ databases">
        <title>Modified the classification status of verrucomicrobia.</title>
        <authorList>
            <person name="Feng X."/>
        </authorList>
    </citation>
    <scope>NUCLEOTIDE SEQUENCE</scope>
    <source>
        <strain evidence="2">KCTC 22201</strain>
    </source>
</reference>
<dbReference type="AlphaFoldDB" id="A0A934R8N1"/>
<evidence type="ECO:0000256" key="1">
    <source>
        <dbReference type="SAM" id="MobiDB-lite"/>
    </source>
</evidence>
<name>A0A934R8N1_9BACT</name>
<keyword evidence="3" id="KW-1185">Reference proteome</keyword>
<sequence length="146" mass="15385">MSALRNYWVILAFGFVASSCDEAPSGGTEPVIPDPLEQVGKILGGEATEPKPDPEPEVSENGKPVIPTAQPVPDKPGFVISPYNGKWIDVTGIAVGEAVADPDFPAEEKKYFRVPAPLPKKGVPLETEAPASDGNTETNESSEAVE</sequence>
<accession>A0A934R8N1</accession>
<dbReference type="Proteomes" id="UP000658278">
    <property type="component" value="Unassembled WGS sequence"/>
</dbReference>
<comment type="caution">
    <text evidence="2">The sequence shown here is derived from an EMBL/GenBank/DDBJ whole genome shotgun (WGS) entry which is preliminary data.</text>
</comment>
<organism evidence="2 3">
    <name type="scientific">Haloferula rosea</name>
    <dbReference type="NCBI Taxonomy" id="490093"/>
    <lineage>
        <taxon>Bacteria</taxon>
        <taxon>Pseudomonadati</taxon>
        <taxon>Verrucomicrobiota</taxon>
        <taxon>Verrucomicrobiia</taxon>
        <taxon>Verrucomicrobiales</taxon>
        <taxon>Verrucomicrobiaceae</taxon>
        <taxon>Haloferula</taxon>
    </lineage>
</organism>
<dbReference type="EMBL" id="JAENII010000002">
    <property type="protein sequence ID" value="MBK1825940.1"/>
    <property type="molecule type" value="Genomic_DNA"/>
</dbReference>
<feature type="region of interest" description="Disordered" evidence="1">
    <location>
        <begin position="43"/>
        <end position="77"/>
    </location>
</feature>
<dbReference type="RefSeq" id="WP_200276117.1">
    <property type="nucleotide sequence ID" value="NZ_JAENII010000002.1"/>
</dbReference>
<proteinExistence type="predicted"/>
<feature type="compositionally biased region" description="Polar residues" evidence="1">
    <location>
        <begin position="133"/>
        <end position="146"/>
    </location>
</feature>
<evidence type="ECO:0000313" key="2">
    <source>
        <dbReference type="EMBL" id="MBK1825940.1"/>
    </source>
</evidence>